<dbReference type="EMBL" id="JARKIE010000008">
    <property type="protein sequence ID" value="KAJ7705558.1"/>
    <property type="molecule type" value="Genomic_DNA"/>
</dbReference>
<proteinExistence type="predicted"/>
<feature type="region of interest" description="Disordered" evidence="1">
    <location>
        <begin position="205"/>
        <end position="226"/>
    </location>
</feature>
<evidence type="ECO:0000313" key="2">
    <source>
        <dbReference type="EMBL" id="KAJ7705558.1"/>
    </source>
</evidence>
<accession>A0AAD7M8F2</accession>
<feature type="region of interest" description="Disordered" evidence="1">
    <location>
        <begin position="151"/>
        <end position="190"/>
    </location>
</feature>
<feature type="compositionally biased region" description="Basic and acidic residues" evidence="1">
    <location>
        <begin position="151"/>
        <end position="160"/>
    </location>
</feature>
<feature type="non-terminal residue" evidence="2">
    <location>
        <position position="1"/>
    </location>
</feature>
<evidence type="ECO:0000313" key="3">
    <source>
        <dbReference type="Proteomes" id="UP001221757"/>
    </source>
</evidence>
<evidence type="ECO:0000256" key="1">
    <source>
        <dbReference type="SAM" id="MobiDB-lite"/>
    </source>
</evidence>
<dbReference type="Proteomes" id="UP001221757">
    <property type="component" value="Unassembled WGS sequence"/>
</dbReference>
<gene>
    <name evidence="2" type="ORF">B0H17DRAFT_919969</name>
</gene>
<reference evidence="2" key="1">
    <citation type="submission" date="2023-03" db="EMBL/GenBank/DDBJ databases">
        <title>Massive genome expansion in bonnet fungi (Mycena s.s.) driven by repeated elements and novel gene families across ecological guilds.</title>
        <authorList>
            <consortium name="Lawrence Berkeley National Laboratory"/>
            <person name="Harder C.B."/>
            <person name="Miyauchi S."/>
            <person name="Viragh M."/>
            <person name="Kuo A."/>
            <person name="Thoen E."/>
            <person name="Andreopoulos B."/>
            <person name="Lu D."/>
            <person name="Skrede I."/>
            <person name="Drula E."/>
            <person name="Henrissat B."/>
            <person name="Morin E."/>
            <person name="Kohler A."/>
            <person name="Barry K."/>
            <person name="LaButti K."/>
            <person name="Morin E."/>
            <person name="Salamov A."/>
            <person name="Lipzen A."/>
            <person name="Mereny Z."/>
            <person name="Hegedus B."/>
            <person name="Baldrian P."/>
            <person name="Stursova M."/>
            <person name="Weitz H."/>
            <person name="Taylor A."/>
            <person name="Grigoriev I.V."/>
            <person name="Nagy L.G."/>
            <person name="Martin F."/>
            <person name="Kauserud H."/>
        </authorList>
    </citation>
    <scope>NUCLEOTIDE SEQUENCE</scope>
    <source>
        <strain evidence="2">CBHHK067</strain>
    </source>
</reference>
<organism evidence="2 3">
    <name type="scientific">Mycena rosella</name>
    <name type="common">Pink bonnet</name>
    <name type="synonym">Agaricus rosellus</name>
    <dbReference type="NCBI Taxonomy" id="1033263"/>
    <lineage>
        <taxon>Eukaryota</taxon>
        <taxon>Fungi</taxon>
        <taxon>Dikarya</taxon>
        <taxon>Basidiomycota</taxon>
        <taxon>Agaricomycotina</taxon>
        <taxon>Agaricomycetes</taxon>
        <taxon>Agaricomycetidae</taxon>
        <taxon>Agaricales</taxon>
        <taxon>Marasmiineae</taxon>
        <taxon>Mycenaceae</taxon>
        <taxon>Mycena</taxon>
    </lineage>
</organism>
<sequence>DGRRRCRVCNKDVAGPDRQNHMGKHIMLSMRQVAEKNITSPLATEYPCGFCGNSMENGSCNIEIKHGKAVSSCPDTYQFLVSAASKASGTHPCTNVPMRCPLACNTIQWKYNMERHLADQHPDWQETTSRDIKDKLSADLSISHEEECRLGVPDAARKSQPDMSVESVGPVTGDKRTPTSPAGTPRAPCVLRASRRRVEEFVLETGSVESTATTGRDSESEDVFIA</sequence>
<name>A0AAD7M8F2_MYCRO</name>
<dbReference type="AlphaFoldDB" id="A0AAD7M8F2"/>
<comment type="caution">
    <text evidence="2">The sequence shown here is derived from an EMBL/GenBank/DDBJ whole genome shotgun (WGS) entry which is preliminary data.</text>
</comment>
<keyword evidence="3" id="KW-1185">Reference proteome</keyword>
<protein>
    <submittedName>
        <fullName evidence="2">Uncharacterized protein</fullName>
    </submittedName>
</protein>